<dbReference type="PANTHER" id="PTHR30349:SF41">
    <property type="entry name" value="INTEGRASE_RECOMBINASE PROTEIN MJ0367-RELATED"/>
    <property type="match status" value="1"/>
</dbReference>
<comment type="similarity">
    <text evidence="1">Belongs to the 'phage' integrase family.</text>
</comment>
<dbReference type="SUPFAM" id="SSF56349">
    <property type="entry name" value="DNA breaking-rejoining enzymes"/>
    <property type="match status" value="1"/>
</dbReference>
<evidence type="ECO:0000313" key="5">
    <source>
        <dbReference type="EMBL" id="TNM58022.1"/>
    </source>
</evidence>
<dbReference type="Gene3D" id="1.10.443.10">
    <property type="entry name" value="Intergrase catalytic core"/>
    <property type="match status" value="1"/>
</dbReference>
<evidence type="ECO:0000256" key="2">
    <source>
        <dbReference type="ARBA" id="ARBA00023125"/>
    </source>
</evidence>
<dbReference type="GO" id="GO:0006310">
    <property type="term" value="P:DNA recombination"/>
    <property type="evidence" value="ECO:0007669"/>
    <property type="project" value="UniProtKB-KW"/>
</dbReference>
<organism evidence="5 6">
    <name type="scientific">Brevibacterium sediminis</name>
    <dbReference type="NCBI Taxonomy" id="1857024"/>
    <lineage>
        <taxon>Bacteria</taxon>
        <taxon>Bacillati</taxon>
        <taxon>Actinomycetota</taxon>
        <taxon>Actinomycetes</taxon>
        <taxon>Micrococcales</taxon>
        <taxon>Brevibacteriaceae</taxon>
        <taxon>Brevibacterium</taxon>
    </lineage>
</organism>
<keyword evidence="2" id="KW-0238">DNA-binding</keyword>
<dbReference type="RefSeq" id="WP_139467120.1">
    <property type="nucleotide sequence ID" value="NZ_JBHYOX010000003.1"/>
</dbReference>
<reference evidence="5 6" key="1">
    <citation type="submission" date="2019-06" db="EMBL/GenBank/DDBJ databases">
        <authorList>
            <person name="Mardanova A.M."/>
            <person name="Pudova D.S."/>
            <person name="Shagimardanova E.I."/>
            <person name="Gogoleva N.E."/>
            <person name="Lutfullin M.T."/>
            <person name="Hadieva G.F."/>
            <person name="Sharipova M.R."/>
        </authorList>
    </citation>
    <scope>NUCLEOTIDE SEQUENCE [LARGE SCALE GENOMIC DNA]</scope>
    <source>
        <strain evidence="5 6">MG-1</strain>
    </source>
</reference>
<proteinExistence type="inferred from homology"/>
<dbReference type="Proteomes" id="UP000314223">
    <property type="component" value="Unassembled WGS sequence"/>
</dbReference>
<dbReference type="EMBL" id="VDMQ01000001">
    <property type="protein sequence ID" value="TNM58022.1"/>
    <property type="molecule type" value="Genomic_DNA"/>
</dbReference>
<dbReference type="InterPro" id="IPR050090">
    <property type="entry name" value="Tyrosine_recombinase_XerCD"/>
</dbReference>
<evidence type="ECO:0000256" key="1">
    <source>
        <dbReference type="ARBA" id="ARBA00008857"/>
    </source>
</evidence>
<dbReference type="PROSITE" id="PS51898">
    <property type="entry name" value="TYR_RECOMBINASE"/>
    <property type="match status" value="1"/>
</dbReference>
<accession>A0A5C4X6J3</accession>
<dbReference type="GO" id="GO:0003677">
    <property type="term" value="F:DNA binding"/>
    <property type="evidence" value="ECO:0007669"/>
    <property type="project" value="UniProtKB-KW"/>
</dbReference>
<dbReference type="Pfam" id="PF00589">
    <property type="entry name" value="Phage_integrase"/>
    <property type="match status" value="1"/>
</dbReference>
<comment type="caution">
    <text evidence="5">The sequence shown here is derived from an EMBL/GenBank/DDBJ whole genome shotgun (WGS) entry which is preliminary data.</text>
</comment>
<evidence type="ECO:0000256" key="3">
    <source>
        <dbReference type="ARBA" id="ARBA00023172"/>
    </source>
</evidence>
<dbReference type="InterPro" id="IPR013762">
    <property type="entry name" value="Integrase-like_cat_sf"/>
</dbReference>
<keyword evidence="3" id="KW-0233">DNA recombination</keyword>
<sequence>MRLDVIAVNPVLATRSIEVSAKEARAMTGAEVSALRAAAAKWEARPRKNTRPWPKLRIGVCIDVMLGTGLRVGELLALRWSDLDLVSDNPTVTVSGTIVYGEDGRVKRQELSKSRSSERVLYLPQFTVASLRSYWHDLDHKPENDAIFPTSVGSWMDKDNFSGRFRQVRAMAQGVDLSWVTTHTIRKTVATQVYRSSDLKDASQQLGHSEVGVTSRHYIEHENRGPAEVVALLDRFVDENETVS</sequence>
<dbReference type="CDD" id="cd01189">
    <property type="entry name" value="INT_ICEBs1_C_like"/>
    <property type="match status" value="1"/>
</dbReference>
<dbReference type="PANTHER" id="PTHR30349">
    <property type="entry name" value="PHAGE INTEGRASE-RELATED"/>
    <property type="match status" value="1"/>
</dbReference>
<dbReference type="InterPro" id="IPR002104">
    <property type="entry name" value="Integrase_catalytic"/>
</dbReference>
<feature type="domain" description="Tyr recombinase" evidence="4">
    <location>
        <begin position="22"/>
        <end position="234"/>
    </location>
</feature>
<gene>
    <name evidence="5" type="ORF">FHQ09_01715</name>
</gene>
<name>A0A5C4X6J3_9MICO</name>
<evidence type="ECO:0000259" key="4">
    <source>
        <dbReference type="PROSITE" id="PS51898"/>
    </source>
</evidence>
<dbReference type="InterPro" id="IPR011010">
    <property type="entry name" value="DNA_brk_join_enz"/>
</dbReference>
<evidence type="ECO:0000313" key="6">
    <source>
        <dbReference type="Proteomes" id="UP000314223"/>
    </source>
</evidence>
<dbReference type="AlphaFoldDB" id="A0A5C4X6J3"/>
<protein>
    <submittedName>
        <fullName evidence="5">Site-specific integrase</fullName>
    </submittedName>
</protein>
<dbReference type="GO" id="GO:0015074">
    <property type="term" value="P:DNA integration"/>
    <property type="evidence" value="ECO:0007669"/>
    <property type="project" value="InterPro"/>
</dbReference>